<keyword evidence="2" id="KW-1133">Transmembrane helix</keyword>
<dbReference type="RefSeq" id="WP_345233520.1">
    <property type="nucleotide sequence ID" value="NZ_BAABGZ010000008.1"/>
</dbReference>
<evidence type="ECO:0000313" key="4">
    <source>
        <dbReference type="EMBL" id="GAA4348856.1"/>
    </source>
</evidence>
<feature type="compositionally biased region" description="Low complexity" evidence="1">
    <location>
        <begin position="196"/>
        <end position="219"/>
    </location>
</feature>
<organism evidence="4 5">
    <name type="scientific">Hymenobacter saemangeumensis</name>
    <dbReference type="NCBI Taxonomy" id="1084522"/>
    <lineage>
        <taxon>Bacteria</taxon>
        <taxon>Pseudomonadati</taxon>
        <taxon>Bacteroidota</taxon>
        <taxon>Cytophagia</taxon>
        <taxon>Cytophagales</taxon>
        <taxon>Hymenobacteraceae</taxon>
        <taxon>Hymenobacter</taxon>
    </lineage>
</organism>
<feature type="domain" description="SHOCT" evidence="3">
    <location>
        <begin position="10"/>
        <end position="35"/>
    </location>
</feature>
<evidence type="ECO:0000256" key="2">
    <source>
        <dbReference type="SAM" id="Phobius"/>
    </source>
</evidence>
<evidence type="ECO:0000256" key="1">
    <source>
        <dbReference type="SAM" id="MobiDB-lite"/>
    </source>
</evidence>
<protein>
    <recommendedName>
        <fullName evidence="3">SHOCT domain-containing protein</fullName>
    </recommendedName>
</protein>
<accession>A0ABP8I0N2</accession>
<evidence type="ECO:0000259" key="3">
    <source>
        <dbReference type="Pfam" id="PF09851"/>
    </source>
</evidence>
<dbReference type="EMBL" id="BAABGZ010000008">
    <property type="protein sequence ID" value="GAA4348856.1"/>
    <property type="molecule type" value="Genomic_DNA"/>
</dbReference>
<dbReference type="Pfam" id="PF09851">
    <property type="entry name" value="SHOCT"/>
    <property type="match status" value="1"/>
</dbReference>
<keyword evidence="5" id="KW-1185">Reference proteome</keyword>
<dbReference type="Proteomes" id="UP001501153">
    <property type="component" value="Unassembled WGS sequence"/>
</dbReference>
<evidence type="ECO:0000313" key="5">
    <source>
        <dbReference type="Proteomes" id="UP001501153"/>
    </source>
</evidence>
<feature type="region of interest" description="Disordered" evidence="1">
    <location>
        <begin position="165"/>
        <end position="219"/>
    </location>
</feature>
<dbReference type="InterPro" id="IPR018649">
    <property type="entry name" value="SHOCT"/>
</dbReference>
<keyword evidence="2" id="KW-0472">Membrane</keyword>
<gene>
    <name evidence="4" type="ORF">GCM10023185_05150</name>
</gene>
<comment type="caution">
    <text evidence="4">The sequence shown here is derived from an EMBL/GenBank/DDBJ whole genome shotgun (WGS) entry which is preliminary data.</text>
</comment>
<keyword evidence="2" id="KW-0812">Transmembrane</keyword>
<name>A0ABP8I0N2_9BACT</name>
<proteinExistence type="predicted"/>
<reference evidence="5" key="1">
    <citation type="journal article" date="2019" name="Int. J. Syst. Evol. Microbiol.">
        <title>The Global Catalogue of Microorganisms (GCM) 10K type strain sequencing project: providing services to taxonomists for standard genome sequencing and annotation.</title>
        <authorList>
            <consortium name="The Broad Institute Genomics Platform"/>
            <consortium name="The Broad Institute Genome Sequencing Center for Infectious Disease"/>
            <person name="Wu L."/>
            <person name="Ma J."/>
        </authorList>
    </citation>
    <scope>NUCLEOTIDE SEQUENCE [LARGE SCALE GENOMIC DNA]</scope>
    <source>
        <strain evidence="5">JCM 17923</strain>
    </source>
</reference>
<sequence>MQNPLSPIETLRQLKEMLDAGTITPAEFDTLKQQLVFTSPTPSAAASDPDDNRVDILPLQPEEVPITGPAESSPMPTLVTEPAALWQSGPAEETPPVTGLPLADEEMEGFEAPRPRNPLNLVLSIVGLLALLSLVLYLSFNNRSSEHLTSGSKTAEDSLSATIEEGPQAERREQTLAEPETVRLGPANPPPSVAVPRTAPAARDSAASTTATVADSVAH</sequence>
<feature type="transmembrane region" description="Helical" evidence="2">
    <location>
        <begin position="119"/>
        <end position="140"/>
    </location>
</feature>